<name>A0A2Z6PBA9_TRISU</name>
<accession>A0A2Z6PBA9</accession>
<organism evidence="2 3">
    <name type="scientific">Trifolium subterraneum</name>
    <name type="common">Subterranean clover</name>
    <dbReference type="NCBI Taxonomy" id="3900"/>
    <lineage>
        <taxon>Eukaryota</taxon>
        <taxon>Viridiplantae</taxon>
        <taxon>Streptophyta</taxon>
        <taxon>Embryophyta</taxon>
        <taxon>Tracheophyta</taxon>
        <taxon>Spermatophyta</taxon>
        <taxon>Magnoliopsida</taxon>
        <taxon>eudicotyledons</taxon>
        <taxon>Gunneridae</taxon>
        <taxon>Pentapetalae</taxon>
        <taxon>rosids</taxon>
        <taxon>fabids</taxon>
        <taxon>Fabales</taxon>
        <taxon>Fabaceae</taxon>
        <taxon>Papilionoideae</taxon>
        <taxon>50 kb inversion clade</taxon>
        <taxon>NPAAA clade</taxon>
        <taxon>Hologalegina</taxon>
        <taxon>IRL clade</taxon>
        <taxon>Trifolieae</taxon>
        <taxon>Trifolium</taxon>
    </lineage>
</organism>
<sequence>MGSNSSKATSTTTSSSRNFKKSCSKGFKGFHTYCLGTCSGSQESDNEDKVCDQNKVHGGDVTYAEDNLSESDEVKSESFGKVKASNSDNTSCMPNINLGECSETKIPNNTLSGRHTSSVHASSTHSLNSTSRFLSRFGISPSNKTFRLSRFIGSRASRPCPISSTSLSEFDNDAEHNLRPGPCSSLFNRNETPREDIPNNLRSNVTGSGLPCNIQSNLSGGIGARDELDVNLFSTRIRAETEHIETRHVDRRNGAREPVHQNVRFSRTLSVGRLRDRVLRRSTLSDLTFFPLQQERELRDDSQNTQMQAVEADSRVSPSNHSDINSSTSRYPPSSMSNSMFSNQNYDVETSRLREGRYQDLLEHRSNFLERRRRIRSQVRSLQRLGSRYENQSAHERSCILSGQHRSARCMCRLRNRDTNSNDDTGARASISRIVVLAEALFEVLDEIHQQSVVLSSHPSVSSIGSVPAPVNVVESLPVKLYEKLHKEVTQ</sequence>
<evidence type="ECO:0000313" key="3">
    <source>
        <dbReference type="Proteomes" id="UP000242715"/>
    </source>
</evidence>
<gene>
    <name evidence="2" type="ORF">TSUD_187500</name>
</gene>
<proteinExistence type="predicted"/>
<reference evidence="3" key="1">
    <citation type="journal article" date="2017" name="Front. Plant Sci.">
        <title>Climate Clever Clovers: New Paradigm to Reduce the Environmental Footprint of Ruminants by Breeding Low Methanogenic Forages Utilizing Haplotype Variation.</title>
        <authorList>
            <person name="Kaur P."/>
            <person name="Appels R."/>
            <person name="Bayer P.E."/>
            <person name="Keeble-Gagnere G."/>
            <person name="Wang J."/>
            <person name="Hirakawa H."/>
            <person name="Shirasawa K."/>
            <person name="Vercoe P."/>
            <person name="Stefanova K."/>
            <person name="Durmic Z."/>
            <person name="Nichols P."/>
            <person name="Revell C."/>
            <person name="Isobe S.N."/>
            <person name="Edwards D."/>
            <person name="Erskine W."/>
        </authorList>
    </citation>
    <scope>NUCLEOTIDE SEQUENCE [LARGE SCALE GENOMIC DNA]</scope>
    <source>
        <strain evidence="3">cv. Daliak</strain>
    </source>
</reference>
<feature type="region of interest" description="Disordered" evidence="1">
    <location>
        <begin position="297"/>
        <end position="342"/>
    </location>
</feature>
<feature type="region of interest" description="Disordered" evidence="1">
    <location>
        <begin position="171"/>
        <end position="199"/>
    </location>
</feature>
<dbReference type="PANTHER" id="PTHR47531:SF3">
    <property type="entry name" value="TRANSCRIPTION FACTOR C2H2 FAMILY-RELATED"/>
    <property type="match status" value="1"/>
</dbReference>
<dbReference type="Proteomes" id="UP000242715">
    <property type="component" value="Unassembled WGS sequence"/>
</dbReference>
<feature type="compositionally biased region" description="Low complexity" evidence="1">
    <location>
        <begin position="1"/>
        <end position="17"/>
    </location>
</feature>
<evidence type="ECO:0000313" key="2">
    <source>
        <dbReference type="EMBL" id="GAU46005.1"/>
    </source>
</evidence>
<dbReference type="AlphaFoldDB" id="A0A2Z6PBA9"/>
<dbReference type="PANTHER" id="PTHR47531">
    <property type="entry name" value="RING/U-BOX SUPERFAMILY PROTEIN"/>
    <property type="match status" value="1"/>
</dbReference>
<dbReference type="OrthoDB" id="8062037at2759"/>
<keyword evidence="3" id="KW-1185">Reference proteome</keyword>
<feature type="compositionally biased region" description="Low complexity" evidence="1">
    <location>
        <begin position="325"/>
        <end position="342"/>
    </location>
</feature>
<protein>
    <submittedName>
        <fullName evidence="2">Uncharacterized protein</fullName>
    </submittedName>
</protein>
<dbReference type="EMBL" id="DF974168">
    <property type="protein sequence ID" value="GAU46005.1"/>
    <property type="molecule type" value="Genomic_DNA"/>
</dbReference>
<feature type="region of interest" description="Disordered" evidence="1">
    <location>
        <begin position="1"/>
        <end position="20"/>
    </location>
</feature>
<evidence type="ECO:0000256" key="1">
    <source>
        <dbReference type="SAM" id="MobiDB-lite"/>
    </source>
</evidence>